<feature type="region of interest" description="Disordered" evidence="1">
    <location>
        <begin position="77"/>
        <end position="101"/>
    </location>
</feature>
<evidence type="ECO:0000313" key="4">
    <source>
        <dbReference type="EMBL" id="PPK54261.1"/>
    </source>
</evidence>
<dbReference type="Proteomes" id="UP000239446">
    <property type="component" value="Unassembled WGS sequence"/>
</dbReference>
<dbReference type="AlphaFoldDB" id="A0A2S6G576"/>
<organism evidence="4 5">
    <name type="scientific">Marinobacter persicus</name>
    <dbReference type="NCBI Taxonomy" id="930118"/>
    <lineage>
        <taxon>Bacteria</taxon>
        <taxon>Pseudomonadati</taxon>
        <taxon>Pseudomonadota</taxon>
        <taxon>Gammaproteobacteria</taxon>
        <taxon>Pseudomonadales</taxon>
        <taxon>Marinobacteraceae</taxon>
        <taxon>Marinobacter</taxon>
    </lineage>
</organism>
<keyword evidence="6" id="KW-1185">Reference proteome</keyword>
<dbReference type="RefSeq" id="WP_258075637.1">
    <property type="nucleotide sequence ID" value="NZ_PTIT01000020.1"/>
</dbReference>
<comment type="caution">
    <text evidence="4">The sequence shown here is derived from an EMBL/GenBank/DDBJ whole genome shotgun (WGS) entry which is preliminary data.</text>
</comment>
<proteinExistence type="predicted"/>
<accession>A0A2S6G576</accession>
<reference evidence="4 5" key="2">
    <citation type="submission" date="2018-02" db="EMBL/GenBank/DDBJ databases">
        <title>Subsurface microbial communities from deep shales in Ohio and West Virginia, USA.</title>
        <authorList>
            <person name="Wrighton K."/>
        </authorList>
    </citation>
    <scope>NUCLEOTIDE SEQUENCE [LARGE SCALE GENOMIC DNA]</scope>
    <source>
        <strain evidence="4 5">UTICA-S1B9</strain>
    </source>
</reference>
<feature type="chain" id="PRO_5015559897" evidence="2">
    <location>
        <begin position="20"/>
        <end position="101"/>
    </location>
</feature>
<dbReference type="Proteomes" id="UP000239648">
    <property type="component" value="Unassembled WGS sequence"/>
</dbReference>
<name>A0A2S6G576_9GAMM</name>
<evidence type="ECO:0000256" key="2">
    <source>
        <dbReference type="SAM" id="SignalP"/>
    </source>
</evidence>
<sequence length="101" mass="11229">MKKTMSFIFAASLSGTVMAADINSNQDLTTLTEASLKDEATNESILNNEKMKRLHWDMTVSGMSEAGMEARVQMMSREGKAYHEALEEKEKKPQDNPAVNS</sequence>
<evidence type="ECO:0000313" key="5">
    <source>
        <dbReference type="Proteomes" id="UP000239446"/>
    </source>
</evidence>
<evidence type="ECO:0000313" key="6">
    <source>
        <dbReference type="Proteomes" id="UP000239648"/>
    </source>
</evidence>
<evidence type="ECO:0000313" key="3">
    <source>
        <dbReference type="EMBL" id="PPK50809.1"/>
    </source>
</evidence>
<dbReference type="EMBL" id="PTIU01000017">
    <property type="protein sequence ID" value="PPK54261.1"/>
    <property type="molecule type" value="Genomic_DNA"/>
</dbReference>
<evidence type="ECO:0000256" key="1">
    <source>
        <dbReference type="SAM" id="MobiDB-lite"/>
    </source>
</evidence>
<feature type="compositionally biased region" description="Basic and acidic residues" evidence="1">
    <location>
        <begin position="77"/>
        <end position="94"/>
    </location>
</feature>
<gene>
    <name evidence="4" type="ORF">B0H24_101759</name>
    <name evidence="3" type="ORF">BY455_12059</name>
</gene>
<feature type="signal peptide" evidence="2">
    <location>
        <begin position="1"/>
        <end position="19"/>
    </location>
</feature>
<dbReference type="EMBL" id="PTIT01000020">
    <property type="protein sequence ID" value="PPK50809.1"/>
    <property type="molecule type" value="Genomic_DNA"/>
</dbReference>
<reference evidence="3 6" key="1">
    <citation type="submission" date="2018-02" db="EMBL/GenBank/DDBJ databases">
        <title>Deep subsurface shale carbon reservoir microbial communities from Ohio and West Virginia, USA.</title>
        <authorList>
            <person name="Wrighton K."/>
        </authorList>
    </citation>
    <scope>NUCLEOTIDE SEQUENCE [LARGE SCALE GENOMIC DNA]</scope>
    <source>
        <strain evidence="3 6">UTICA-S1B6</strain>
    </source>
</reference>
<keyword evidence="2" id="KW-0732">Signal</keyword>
<protein>
    <submittedName>
        <fullName evidence="4">Uncharacterized protein</fullName>
    </submittedName>
</protein>